<dbReference type="GO" id="GO:0005680">
    <property type="term" value="C:anaphase-promoting complex"/>
    <property type="evidence" value="ECO:0007669"/>
    <property type="project" value="InterPro"/>
</dbReference>
<comment type="similarity">
    <text evidence="1">Belongs to the APC1 family.</text>
</comment>
<keyword evidence="2" id="KW-0132">Cell division</keyword>
<keyword evidence="3" id="KW-0498">Mitosis</keyword>
<dbReference type="STRING" id="133383.A0A1R0GSK3"/>
<dbReference type="GO" id="GO:0051301">
    <property type="term" value="P:cell division"/>
    <property type="evidence" value="ECO:0007669"/>
    <property type="project" value="UniProtKB-KW"/>
</dbReference>
<gene>
    <name evidence="5" type="ORF">AYI68_g6042</name>
</gene>
<keyword evidence="4" id="KW-0131">Cell cycle</keyword>
<dbReference type="GO" id="GO:0007091">
    <property type="term" value="P:metaphase/anaphase transition of mitotic cell cycle"/>
    <property type="evidence" value="ECO:0007669"/>
    <property type="project" value="TreeGrafter"/>
</dbReference>
<evidence type="ECO:0000256" key="2">
    <source>
        <dbReference type="ARBA" id="ARBA00022618"/>
    </source>
</evidence>
<dbReference type="PANTHER" id="PTHR12827">
    <property type="entry name" value="MEIOTIC CHECKPOINT REGULATOR TSG24 FAMILY MEMBER"/>
    <property type="match status" value="1"/>
</dbReference>
<evidence type="ECO:0000256" key="1">
    <source>
        <dbReference type="ARBA" id="ARBA00010547"/>
    </source>
</evidence>
<evidence type="ECO:0000313" key="6">
    <source>
        <dbReference type="Proteomes" id="UP000187455"/>
    </source>
</evidence>
<dbReference type="Gene3D" id="1.25.10.10">
    <property type="entry name" value="Leucine-rich Repeat Variant"/>
    <property type="match status" value="1"/>
</dbReference>
<dbReference type="GO" id="GO:0031145">
    <property type="term" value="P:anaphase-promoting complex-dependent catabolic process"/>
    <property type="evidence" value="ECO:0007669"/>
    <property type="project" value="TreeGrafter"/>
</dbReference>
<evidence type="ECO:0000256" key="4">
    <source>
        <dbReference type="ARBA" id="ARBA00023306"/>
    </source>
</evidence>
<evidence type="ECO:0000313" key="5">
    <source>
        <dbReference type="EMBL" id="OLY79874.1"/>
    </source>
</evidence>
<keyword evidence="6" id="KW-1185">Reference proteome</keyword>
<reference evidence="5 6" key="1">
    <citation type="journal article" date="2016" name="Mol. Biol. Evol.">
        <title>Genome-Wide Survey of Gut Fungi (Harpellales) Reveals the First Horizontally Transferred Ubiquitin Gene from a Mosquito Host.</title>
        <authorList>
            <person name="Wang Y."/>
            <person name="White M.M."/>
            <person name="Kvist S."/>
            <person name="Moncalvo J.M."/>
        </authorList>
    </citation>
    <scope>NUCLEOTIDE SEQUENCE [LARGE SCALE GENOMIC DNA]</scope>
    <source>
        <strain evidence="5 6">ALG-7-W6</strain>
    </source>
</reference>
<protein>
    <submittedName>
        <fullName evidence="5">Anaphase-promoting complex subunit 1</fullName>
    </submittedName>
</protein>
<comment type="caution">
    <text evidence="5">The sequence shown here is derived from an EMBL/GenBank/DDBJ whole genome shotgun (WGS) entry which is preliminary data.</text>
</comment>
<name>A0A1R0GSK3_9FUNG</name>
<organism evidence="5 6">
    <name type="scientific">Smittium mucronatum</name>
    <dbReference type="NCBI Taxonomy" id="133383"/>
    <lineage>
        <taxon>Eukaryota</taxon>
        <taxon>Fungi</taxon>
        <taxon>Fungi incertae sedis</taxon>
        <taxon>Zoopagomycota</taxon>
        <taxon>Kickxellomycotina</taxon>
        <taxon>Harpellomycetes</taxon>
        <taxon>Harpellales</taxon>
        <taxon>Legeriomycetaceae</taxon>
        <taxon>Smittium</taxon>
    </lineage>
</organism>
<dbReference type="GO" id="GO:0070979">
    <property type="term" value="P:protein K11-linked ubiquitination"/>
    <property type="evidence" value="ECO:0007669"/>
    <property type="project" value="TreeGrafter"/>
</dbReference>
<proteinExistence type="inferred from homology"/>
<accession>A0A1R0GSK3</accession>
<dbReference type="OrthoDB" id="26401at2759"/>
<dbReference type="InterPro" id="IPR024990">
    <property type="entry name" value="Apc1"/>
</dbReference>
<dbReference type="EMBL" id="LSSL01004019">
    <property type="protein sequence ID" value="OLY79874.1"/>
    <property type="molecule type" value="Genomic_DNA"/>
</dbReference>
<dbReference type="PANTHER" id="PTHR12827:SF3">
    <property type="entry name" value="ANAPHASE-PROMOTING COMPLEX SUBUNIT 1"/>
    <property type="match status" value="1"/>
</dbReference>
<dbReference type="GO" id="GO:0060090">
    <property type="term" value="F:molecular adaptor activity"/>
    <property type="evidence" value="ECO:0007669"/>
    <property type="project" value="TreeGrafter"/>
</dbReference>
<evidence type="ECO:0000256" key="3">
    <source>
        <dbReference type="ARBA" id="ARBA00022776"/>
    </source>
</evidence>
<dbReference type="InterPro" id="IPR011989">
    <property type="entry name" value="ARM-like"/>
</dbReference>
<sequence length="1388" mass="157245">MTINEYCQRINATKSTTAQHSFFMISYGLDQAEISGDGKVTWYKNGVIFKIFNIDSSHLDIGCEGVLPKIRRIIFCNTQLGNSFSENPPFSENSKNKNCQNPEKLENCVSNNCVLGLCVFFNRKLSIILENGDSNTINLKFVEKAAIKLENGLLIQRDSNFDSSSERLLSAIDQVELFFFPGFYSQLFPIILHNLAPVIPSLPSTNKQKKNRLSLGKDVELPISSFNLPFKNALMVDFLKYNGFDYIVFYNLSQDFYFIYKSKIEYEYNSRNLLSKTFEEIESQSNCLSLNSIQFQQPQSSYISSDGFTPRNSQKVSFITPVKRESYKPSFQLSDKQSNRILSRASINDSPTIHKNQNAPYLKDFANFIPLHFIWSENSPQLSSKLLESDISSIRKIPFSPKAFKFTSGHSDNNLVFLHKNPNSIFLYSLHNLEYKFEIAAFDAHKLKFKSCNLPDALVLSDETGPKSILIYGEINIPIDMSDCSRAGPNSARKSIDNNYDGCETEINNLIRNLKLEFRSKILDSIVPLLNLINPKKIGHFLIENMLRANIKGKCKSIHQEWDNFSNLIDNLIHNYKEFSSNHEGYLELLNTLHLVQENYKIQNNIFRKELGFISKIIYRLDSFLDLLDDLDESSSNKQITDSTPLTETRNHYDQEKLLSIESLVFNVLNGSCSEKNIRFSEFRSSQKLPNYNNPDHNILNSFKAAQNILEMKKLAREFFNLSEPLNFDHLFVRSDSKQPLAVNLSLVEKRILSENFCIGVTIPFFLLKLLSLGDLYTNNKLMEKKSNPPEYLGFNLSNPNNWDDFVGFKNLPYGLFKNDLRLLEVKKRIQSHLPVGLRPFSSSLKKFGVSIYNKMPRVFESLEFLSTVHQTMATPFGRACYTLDSRPVKTNEKLTVPDLVVAVKIKSAKNLKIPEEGYIEKGPLALFSFSNGISTALSISSDSISKLGPSWILFNTPMSLNSVAPDLKFGDPHYKEANLAYNNSIATYSGVIFGLGLRGGDDSPIKNIPIWRMIPLMNMRIDILTSSFLLGRACCFIGTGNSDPQIVNLLKLHAPKFKSLASSYDHNLEESKFISIPVQTAAVLGLGILFRGTGEFDIINLFANQINPRSEINSINKKISSRGYRDGSKQYTIFCGLSLGLVCLGRGDKLMSNLKGIDNNLFDILFSEQGIDSIYRIGSRQIHNNGQEIKNKSAELAIVTSLALGYLGTGNEPVVSYLSRDFDENDILEKIEPNLLILKSMARWLISIDSIEPTLAFMFKESIPENLKYALFDMTEFGDFISPEMEKPKNSLPKFKLLKHETHSLKRAYVLIVTGFIFSLSMKYSGTHSQQAKTLVVAVIHEFLDEIEGSNNYKDSSSKISYEESITKSTMSYSCTILSLCLSVIIQ</sequence>
<dbReference type="Proteomes" id="UP000187455">
    <property type="component" value="Unassembled WGS sequence"/>
</dbReference>